<keyword evidence="2" id="KW-1185">Reference proteome</keyword>
<evidence type="ECO:0000313" key="1">
    <source>
        <dbReference type="EMBL" id="MCH80728.1"/>
    </source>
</evidence>
<dbReference type="Proteomes" id="UP000265520">
    <property type="component" value="Unassembled WGS sequence"/>
</dbReference>
<gene>
    <name evidence="1" type="ORF">A2U01_0001501</name>
</gene>
<reference evidence="1 2" key="1">
    <citation type="journal article" date="2018" name="Front. Plant Sci.">
        <title>Red Clover (Trifolium pratense) and Zigzag Clover (T. medium) - A Picture of Genomic Similarities and Differences.</title>
        <authorList>
            <person name="Dluhosova J."/>
            <person name="Istvanek J."/>
            <person name="Nedelnik J."/>
            <person name="Repkova J."/>
        </authorList>
    </citation>
    <scope>NUCLEOTIDE SEQUENCE [LARGE SCALE GENOMIC DNA]</scope>
    <source>
        <strain evidence="2">cv. 10/8</strain>
        <tissue evidence="1">Leaf</tissue>
    </source>
</reference>
<accession>A0A392M155</accession>
<evidence type="ECO:0000313" key="2">
    <source>
        <dbReference type="Proteomes" id="UP000265520"/>
    </source>
</evidence>
<organism evidence="1 2">
    <name type="scientific">Trifolium medium</name>
    <dbReference type="NCBI Taxonomy" id="97028"/>
    <lineage>
        <taxon>Eukaryota</taxon>
        <taxon>Viridiplantae</taxon>
        <taxon>Streptophyta</taxon>
        <taxon>Embryophyta</taxon>
        <taxon>Tracheophyta</taxon>
        <taxon>Spermatophyta</taxon>
        <taxon>Magnoliopsida</taxon>
        <taxon>eudicotyledons</taxon>
        <taxon>Gunneridae</taxon>
        <taxon>Pentapetalae</taxon>
        <taxon>rosids</taxon>
        <taxon>fabids</taxon>
        <taxon>Fabales</taxon>
        <taxon>Fabaceae</taxon>
        <taxon>Papilionoideae</taxon>
        <taxon>50 kb inversion clade</taxon>
        <taxon>NPAAA clade</taxon>
        <taxon>Hologalegina</taxon>
        <taxon>IRL clade</taxon>
        <taxon>Trifolieae</taxon>
        <taxon>Trifolium</taxon>
    </lineage>
</organism>
<dbReference type="AlphaFoldDB" id="A0A392M155"/>
<comment type="caution">
    <text evidence="1">The sequence shown here is derived from an EMBL/GenBank/DDBJ whole genome shotgun (WGS) entry which is preliminary data.</text>
</comment>
<sequence length="291" mass="33121">MANRGVTVKMTSLSQIMGGKIEFQLKISGAVPFVRRFPLVRSRTTRSKTTATDFNCSSSTLRNVEITPATREEPHQTQQIQQDQQTATRLQTNKLLLDIVCLLQQQGTKLEYLETNQETVPQQIPTQIQQSQQTTILDDTLSHHTKRSRIVLHHEETTTEATKDAMQATKAEMDPLHVTPSVIGVRIPHEEEEEGITTMIMIRRRIVVIITWSVRRCQMQALCHPSQRVSYDLVHGLARGLNQCFPKPKLASNATQELMHSQPHATPYIQLEPYWHASHSICMPHPVLNVR</sequence>
<name>A0A392M155_9FABA</name>
<proteinExistence type="predicted"/>
<dbReference type="EMBL" id="LXQA010001414">
    <property type="protein sequence ID" value="MCH80728.1"/>
    <property type="molecule type" value="Genomic_DNA"/>
</dbReference>
<protein>
    <submittedName>
        <fullName evidence="1">Uncharacterized protein</fullName>
    </submittedName>
</protein>